<comment type="caution">
    <text evidence="1">The sequence shown here is derived from an EMBL/GenBank/DDBJ whole genome shotgun (WGS) entry which is preliminary data.</text>
</comment>
<sequence>MSLTLKNGANGVHLFLTFNELDGLKFNTVVDGLRSRRQHNHSRRKISNWDLPLPMEGNVFGSEPSQVSPLSPPGLWGIAGSRIMVWVSARGTSAPKSSAFRSRRTFSTAAFPFRSTVEGVSGFVRGVMDGPRCWKASRWTWTRIMTGRGVQQNLRVQPSRRQAFSVCPLFAILVSDSTSRFFEAHLVRLFG</sequence>
<name>A0AAN6Z862_9PEZI</name>
<dbReference type="RefSeq" id="XP_062651954.1">
    <property type="nucleotide sequence ID" value="XM_062795659.1"/>
</dbReference>
<dbReference type="GeneID" id="87832427"/>
<evidence type="ECO:0000313" key="2">
    <source>
        <dbReference type="Proteomes" id="UP001302602"/>
    </source>
</evidence>
<protein>
    <submittedName>
        <fullName evidence="1">Uncharacterized protein</fullName>
    </submittedName>
</protein>
<gene>
    <name evidence="1" type="ORF">N657DRAFT_6728</name>
</gene>
<evidence type="ECO:0000313" key="1">
    <source>
        <dbReference type="EMBL" id="KAK4128183.1"/>
    </source>
</evidence>
<dbReference type="EMBL" id="MU853223">
    <property type="protein sequence ID" value="KAK4128183.1"/>
    <property type="molecule type" value="Genomic_DNA"/>
</dbReference>
<reference evidence="1" key="1">
    <citation type="journal article" date="2023" name="Mol. Phylogenet. Evol.">
        <title>Genome-scale phylogeny and comparative genomics of the fungal order Sordariales.</title>
        <authorList>
            <person name="Hensen N."/>
            <person name="Bonometti L."/>
            <person name="Westerberg I."/>
            <person name="Brannstrom I.O."/>
            <person name="Guillou S."/>
            <person name="Cros-Aarteil S."/>
            <person name="Calhoun S."/>
            <person name="Haridas S."/>
            <person name="Kuo A."/>
            <person name="Mondo S."/>
            <person name="Pangilinan J."/>
            <person name="Riley R."/>
            <person name="LaButti K."/>
            <person name="Andreopoulos B."/>
            <person name="Lipzen A."/>
            <person name="Chen C."/>
            <person name="Yan M."/>
            <person name="Daum C."/>
            <person name="Ng V."/>
            <person name="Clum A."/>
            <person name="Steindorff A."/>
            <person name="Ohm R.A."/>
            <person name="Martin F."/>
            <person name="Silar P."/>
            <person name="Natvig D.O."/>
            <person name="Lalanne C."/>
            <person name="Gautier V."/>
            <person name="Ament-Velasquez S.L."/>
            <person name="Kruys A."/>
            <person name="Hutchinson M.I."/>
            <person name="Powell A.J."/>
            <person name="Barry K."/>
            <person name="Miller A.N."/>
            <person name="Grigoriev I.V."/>
            <person name="Debuchy R."/>
            <person name="Gladieux P."/>
            <person name="Hiltunen Thoren M."/>
            <person name="Johannesson H."/>
        </authorList>
    </citation>
    <scope>NUCLEOTIDE SEQUENCE</scope>
    <source>
        <strain evidence="1">CBS 731.68</strain>
    </source>
</reference>
<keyword evidence="2" id="KW-1185">Reference proteome</keyword>
<accession>A0AAN6Z862</accession>
<dbReference type="AlphaFoldDB" id="A0AAN6Z862"/>
<reference evidence="1" key="2">
    <citation type="submission" date="2023-05" db="EMBL/GenBank/DDBJ databases">
        <authorList>
            <consortium name="Lawrence Berkeley National Laboratory"/>
            <person name="Steindorff A."/>
            <person name="Hensen N."/>
            <person name="Bonometti L."/>
            <person name="Westerberg I."/>
            <person name="Brannstrom I.O."/>
            <person name="Guillou S."/>
            <person name="Cros-Aarteil S."/>
            <person name="Calhoun S."/>
            <person name="Haridas S."/>
            <person name="Kuo A."/>
            <person name="Mondo S."/>
            <person name="Pangilinan J."/>
            <person name="Riley R."/>
            <person name="Labutti K."/>
            <person name="Andreopoulos B."/>
            <person name="Lipzen A."/>
            <person name="Chen C."/>
            <person name="Yanf M."/>
            <person name="Daum C."/>
            <person name="Ng V."/>
            <person name="Clum A."/>
            <person name="Ohm R."/>
            <person name="Martin F."/>
            <person name="Silar P."/>
            <person name="Natvig D."/>
            <person name="Lalanne C."/>
            <person name="Gautier V."/>
            <person name="Ament-Velasquez S.L."/>
            <person name="Kruys A."/>
            <person name="Hutchinson M.I."/>
            <person name="Powell A.J."/>
            <person name="Barry K."/>
            <person name="Miller A.N."/>
            <person name="Grigoriev I.V."/>
            <person name="Debuchy R."/>
            <person name="Gladieux P."/>
            <person name="Thoren M.H."/>
            <person name="Johannesson H."/>
        </authorList>
    </citation>
    <scope>NUCLEOTIDE SEQUENCE</scope>
    <source>
        <strain evidence="1">CBS 731.68</strain>
    </source>
</reference>
<dbReference type="Proteomes" id="UP001302602">
    <property type="component" value="Unassembled WGS sequence"/>
</dbReference>
<proteinExistence type="predicted"/>
<organism evidence="1 2">
    <name type="scientific">Parathielavia appendiculata</name>
    <dbReference type="NCBI Taxonomy" id="2587402"/>
    <lineage>
        <taxon>Eukaryota</taxon>
        <taxon>Fungi</taxon>
        <taxon>Dikarya</taxon>
        <taxon>Ascomycota</taxon>
        <taxon>Pezizomycotina</taxon>
        <taxon>Sordariomycetes</taxon>
        <taxon>Sordariomycetidae</taxon>
        <taxon>Sordariales</taxon>
        <taxon>Chaetomiaceae</taxon>
        <taxon>Parathielavia</taxon>
    </lineage>
</organism>